<dbReference type="EnsemblMetazoa" id="GPPI048999-RA">
    <property type="protein sequence ID" value="GPPI048999-PA"/>
    <property type="gene ID" value="GPPI048999"/>
</dbReference>
<evidence type="ECO:0000313" key="3">
    <source>
        <dbReference type="Proteomes" id="UP000092460"/>
    </source>
</evidence>
<evidence type="ECO:0000313" key="2">
    <source>
        <dbReference type="EnsemblMetazoa" id="GPPI048999-PA"/>
    </source>
</evidence>
<dbReference type="Proteomes" id="UP000092460">
    <property type="component" value="Unassembled WGS sequence"/>
</dbReference>
<reference evidence="2" key="2">
    <citation type="submission" date="2020-05" db="UniProtKB">
        <authorList>
            <consortium name="EnsemblMetazoa"/>
        </authorList>
    </citation>
    <scope>IDENTIFICATION</scope>
    <source>
        <strain evidence="2">IAEA</strain>
    </source>
</reference>
<keyword evidence="3" id="KW-1185">Reference proteome</keyword>
<sequence>MVREVPNILAAAVIVFIGFVLVAVGRHQKRRSRNDGVVHCKYRLRQMEK</sequence>
<evidence type="ECO:0000256" key="1">
    <source>
        <dbReference type="SAM" id="Phobius"/>
    </source>
</evidence>
<dbReference type="AlphaFoldDB" id="A0A1B0C4M1"/>
<accession>A0A1B0C4M1</accession>
<protein>
    <submittedName>
        <fullName evidence="2">Uncharacterized protein</fullName>
    </submittedName>
</protein>
<feature type="transmembrane region" description="Helical" evidence="1">
    <location>
        <begin position="6"/>
        <end position="24"/>
    </location>
</feature>
<dbReference type="EMBL" id="JXJN01025536">
    <property type="status" value="NOT_ANNOTATED_CDS"/>
    <property type="molecule type" value="Genomic_DNA"/>
</dbReference>
<keyword evidence="1" id="KW-0812">Transmembrane</keyword>
<dbReference type="VEuPathDB" id="VectorBase:GPPI048999"/>
<name>A0A1B0C4M1_9MUSC</name>
<organism evidence="2 3">
    <name type="scientific">Glossina palpalis gambiensis</name>
    <dbReference type="NCBI Taxonomy" id="67801"/>
    <lineage>
        <taxon>Eukaryota</taxon>
        <taxon>Metazoa</taxon>
        <taxon>Ecdysozoa</taxon>
        <taxon>Arthropoda</taxon>
        <taxon>Hexapoda</taxon>
        <taxon>Insecta</taxon>
        <taxon>Pterygota</taxon>
        <taxon>Neoptera</taxon>
        <taxon>Endopterygota</taxon>
        <taxon>Diptera</taxon>
        <taxon>Brachycera</taxon>
        <taxon>Muscomorpha</taxon>
        <taxon>Hippoboscoidea</taxon>
        <taxon>Glossinidae</taxon>
        <taxon>Glossina</taxon>
    </lineage>
</organism>
<reference evidence="3" key="1">
    <citation type="submission" date="2015-01" db="EMBL/GenBank/DDBJ databases">
        <authorList>
            <person name="Aksoy S."/>
            <person name="Warren W."/>
            <person name="Wilson R.K."/>
        </authorList>
    </citation>
    <scope>NUCLEOTIDE SEQUENCE [LARGE SCALE GENOMIC DNA]</scope>
    <source>
        <strain evidence="3">IAEA</strain>
    </source>
</reference>
<keyword evidence="1" id="KW-0472">Membrane</keyword>
<proteinExistence type="predicted"/>
<keyword evidence="1" id="KW-1133">Transmembrane helix</keyword>